<evidence type="ECO:0000256" key="8">
    <source>
        <dbReference type="SAM" id="MobiDB-lite"/>
    </source>
</evidence>
<comment type="similarity">
    <text evidence="7">Belongs to the NusA family.</text>
</comment>
<evidence type="ECO:0000313" key="11">
    <source>
        <dbReference type="Proteomes" id="UP001407405"/>
    </source>
</evidence>
<evidence type="ECO:0000259" key="9">
    <source>
        <dbReference type="SMART" id="SM00322"/>
    </source>
</evidence>
<dbReference type="SUPFAM" id="SSF69705">
    <property type="entry name" value="Transcription factor NusA, N-terminal domain"/>
    <property type="match status" value="1"/>
</dbReference>
<comment type="caution">
    <text evidence="10">The sequence shown here is derived from an EMBL/GenBank/DDBJ whole genome shotgun (WGS) entry which is preliminary data.</text>
</comment>
<dbReference type="Pfam" id="PF26594">
    <property type="entry name" value="KH_NusA_2nd"/>
    <property type="match status" value="1"/>
</dbReference>
<dbReference type="PROSITE" id="PS50084">
    <property type="entry name" value="KH_TYPE_1"/>
    <property type="match status" value="1"/>
</dbReference>
<dbReference type="CDD" id="cd22529">
    <property type="entry name" value="KH-II_NusA_rpt2"/>
    <property type="match status" value="1"/>
</dbReference>
<dbReference type="SUPFAM" id="SSF54814">
    <property type="entry name" value="Prokaryotic type KH domain (KH-domain type II)"/>
    <property type="match status" value="2"/>
</dbReference>
<keyword evidence="2 7" id="KW-0963">Cytoplasm</keyword>
<dbReference type="CDD" id="cd02134">
    <property type="entry name" value="KH-II_NusA_rpt1"/>
    <property type="match status" value="1"/>
</dbReference>
<dbReference type="InterPro" id="IPR012340">
    <property type="entry name" value="NA-bd_OB-fold"/>
</dbReference>
<organism evidence="10 11">
    <name type="scientific">Anoxynatronum sibiricum</name>
    <dbReference type="NCBI Taxonomy" id="210623"/>
    <lineage>
        <taxon>Bacteria</taxon>
        <taxon>Bacillati</taxon>
        <taxon>Bacillota</taxon>
        <taxon>Clostridia</taxon>
        <taxon>Eubacteriales</taxon>
        <taxon>Clostridiaceae</taxon>
        <taxon>Anoxynatronum</taxon>
    </lineage>
</organism>
<dbReference type="Gene3D" id="3.30.1480.10">
    <property type="entry name" value="NusA, N-terminal domain"/>
    <property type="match status" value="1"/>
</dbReference>
<dbReference type="Pfam" id="PF08529">
    <property type="entry name" value="NusA_N"/>
    <property type="match status" value="1"/>
</dbReference>
<dbReference type="Gene3D" id="3.30.300.20">
    <property type="match status" value="2"/>
</dbReference>
<keyword evidence="6 7" id="KW-0804">Transcription</keyword>
<reference evidence="10 11" key="1">
    <citation type="submission" date="2024-04" db="EMBL/GenBank/DDBJ databases">
        <title>Genome sequencing and metabolic network reconstruction of aminoacids and betaine degradation by Anoxynatronum sibiricum.</title>
        <authorList>
            <person name="Detkova E.N."/>
            <person name="Boltjanskaja Y.V."/>
            <person name="Mardanov A.V."/>
            <person name="Kevbrin V."/>
        </authorList>
    </citation>
    <scope>NUCLEOTIDE SEQUENCE [LARGE SCALE GENOMIC DNA]</scope>
    <source>
        <strain evidence="10 11">Z-7981</strain>
    </source>
</reference>
<dbReference type="InterPro" id="IPR030842">
    <property type="entry name" value="TF_NusA_bacterial"/>
</dbReference>
<accession>A0ABU9VQF4</accession>
<feature type="domain" description="K Homology" evidence="9">
    <location>
        <begin position="303"/>
        <end position="358"/>
    </location>
</feature>
<evidence type="ECO:0000256" key="6">
    <source>
        <dbReference type="ARBA" id="ARBA00023163"/>
    </source>
</evidence>
<dbReference type="InterPro" id="IPR013735">
    <property type="entry name" value="TF_NusA_N"/>
</dbReference>
<dbReference type="Gene3D" id="2.40.50.140">
    <property type="entry name" value="Nucleic acid-binding proteins"/>
    <property type="match status" value="1"/>
</dbReference>
<name>A0ABU9VQF4_9CLOT</name>
<dbReference type="Pfam" id="PF13184">
    <property type="entry name" value="KH_NusA_1st"/>
    <property type="match status" value="1"/>
</dbReference>
<evidence type="ECO:0000256" key="7">
    <source>
        <dbReference type="HAMAP-Rule" id="MF_00945"/>
    </source>
</evidence>
<evidence type="ECO:0000256" key="3">
    <source>
        <dbReference type="ARBA" id="ARBA00022814"/>
    </source>
</evidence>
<evidence type="ECO:0000256" key="2">
    <source>
        <dbReference type="ARBA" id="ARBA00022490"/>
    </source>
</evidence>
<keyword evidence="11" id="KW-1185">Reference proteome</keyword>
<feature type="domain" description="K Homology" evidence="9">
    <location>
        <begin position="229"/>
        <end position="302"/>
    </location>
</feature>
<keyword evidence="5 7" id="KW-0805">Transcription regulation</keyword>
<dbReference type="CDD" id="cd04455">
    <property type="entry name" value="S1_NusA"/>
    <property type="match status" value="1"/>
</dbReference>
<protein>
    <recommendedName>
        <fullName evidence="7">Transcription termination/antitermination protein NusA</fullName>
    </recommendedName>
</protein>
<comment type="subunit">
    <text evidence="7">Monomer. Binds directly to the core enzyme of the DNA-dependent RNA polymerase and to nascent RNA.</text>
</comment>
<dbReference type="InterPro" id="IPR058582">
    <property type="entry name" value="KH_NusA_2nd"/>
</dbReference>
<dbReference type="InterPro" id="IPR015946">
    <property type="entry name" value="KH_dom-like_a/b"/>
</dbReference>
<keyword evidence="1 7" id="KW-0806">Transcription termination</keyword>
<comment type="function">
    <text evidence="7">Participates in both transcription termination and antitermination.</text>
</comment>
<sequence length="385" mass="42701">MNIEFMEALEQIQQDKGISKDVLIEAIEAALISSYKRNFGSTHQVRVEVSRDSGAVHVYGQKRVVNEVEDDTQEISLEEAKATDPRYETGDVVEREVTPRDFGRIAAQTAKQVVVQRIREAERGVVFEEYISRESDIIAGVVARAVRGTILINLGKTEAILGHNEQMPGETYHTGDRIKTYIVEVKKTTKGPQILVSRTHPGLIKRLFELEVPEIHDGIVEIKSISREAGYRTKIAVDTKDANVDPVGACVGQKGVRVQAIVNELRGEKIDIIRYSDSPKEFITSALSPAKVSQTYVYEDTKSARVVVPDYQLSLAIGKEGQNARLAAKLTGWKIDIKSESQMAELESAQTNIGEKCEEPIDSADDTNAITDPETDLETTEESEE</sequence>
<evidence type="ECO:0000256" key="4">
    <source>
        <dbReference type="ARBA" id="ARBA00022884"/>
    </source>
</evidence>
<comment type="subcellular location">
    <subcellularLocation>
        <location evidence="7">Cytoplasm</location>
    </subcellularLocation>
</comment>
<evidence type="ECO:0000256" key="1">
    <source>
        <dbReference type="ARBA" id="ARBA00022472"/>
    </source>
</evidence>
<evidence type="ECO:0000256" key="5">
    <source>
        <dbReference type="ARBA" id="ARBA00023015"/>
    </source>
</evidence>
<dbReference type="SUPFAM" id="SSF50249">
    <property type="entry name" value="Nucleic acid-binding proteins"/>
    <property type="match status" value="1"/>
</dbReference>
<dbReference type="Proteomes" id="UP001407405">
    <property type="component" value="Unassembled WGS sequence"/>
</dbReference>
<dbReference type="InterPro" id="IPR004087">
    <property type="entry name" value="KH_dom"/>
</dbReference>
<dbReference type="HAMAP" id="MF_00945_B">
    <property type="entry name" value="NusA_B"/>
    <property type="match status" value="1"/>
</dbReference>
<dbReference type="SMART" id="SM00322">
    <property type="entry name" value="KH"/>
    <property type="match status" value="2"/>
</dbReference>
<gene>
    <name evidence="7 10" type="primary">nusA</name>
    <name evidence="10" type="ORF">AAIG11_02875</name>
</gene>
<dbReference type="InterPro" id="IPR010213">
    <property type="entry name" value="TF_NusA"/>
</dbReference>
<dbReference type="InterPro" id="IPR003029">
    <property type="entry name" value="S1_domain"/>
</dbReference>
<proteinExistence type="inferred from homology"/>
<keyword evidence="4 7" id="KW-0694">RNA-binding</keyword>
<dbReference type="PANTHER" id="PTHR22648:SF0">
    <property type="entry name" value="TRANSCRIPTION TERMINATION_ANTITERMINATION PROTEIN NUSA"/>
    <property type="match status" value="1"/>
</dbReference>
<dbReference type="EMBL" id="JBCITM010000002">
    <property type="protein sequence ID" value="MEN1759406.1"/>
    <property type="molecule type" value="Genomic_DNA"/>
</dbReference>
<dbReference type="InterPro" id="IPR025249">
    <property type="entry name" value="TF_NusA_KH_1st"/>
</dbReference>
<dbReference type="Pfam" id="PF00575">
    <property type="entry name" value="S1"/>
    <property type="match status" value="1"/>
</dbReference>
<dbReference type="NCBIfam" id="TIGR01953">
    <property type="entry name" value="NusA"/>
    <property type="match status" value="1"/>
</dbReference>
<dbReference type="InterPro" id="IPR009019">
    <property type="entry name" value="KH_sf_prok-type"/>
</dbReference>
<dbReference type="RefSeq" id="WP_343184765.1">
    <property type="nucleotide sequence ID" value="NZ_JBCITM010000002.1"/>
</dbReference>
<feature type="compositionally biased region" description="Acidic residues" evidence="8">
    <location>
        <begin position="373"/>
        <end position="385"/>
    </location>
</feature>
<feature type="region of interest" description="Disordered" evidence="8">
    <location>
        <begin position="346"/>
        <end position="385"/>
    </location>
</feature>
<dbReference type="PANTHER" id="PTHR22648">
    <property type="entry name" value="TRANSCRIPTION TERMINATION FACTOR NUSA"/>
    <property type="match status" value="1"/>
</dbReference>
<evidence type="ECO:0000313" key="10">
    <source>
        <dbReference type="EMBL" id="MEN1759406.1"/>
    </source>
</evidence>
<dbReference type="InterPro" id="IPR036555">
    <property type="entry name" value="NusA_N_sf"/>
</dbReference>
<keyword evidence="3 7" id="KW-0889">Transcription antitermination</keyword>